<gene>
    <name evidence="17" type="ORF">THIARS_70853</name>
</gene>
<feature type="domain" description="TonB-dependent receptor-like beta-barrel" evidence="15">
    <location>
        <begin position="344"/>
        <end position="705"/>
    </location>
</feature>
<keyword evidence="5 12" id="KW-0812">Transmembrane</keyword>
<dbReference type="GO" id="GO:0009279">
    <property type="term" value="C:cell outer membrane"/>
    <property type="evidence" value="ECO:0007669"/>
    <property type="project" value="UniProtKB-SubCell"/>
</dbReference>
<evidence type="ECO:0000256" key="10">
    <source>
        <dbReference type="ARBA" id="ARBA00023170"/>
    </source>
</evidence>
<keyword evidence="18" id="KW-1185">Reference proteome</keyword>
<evidence type="ECO:0000313" key="18">
    <source>
        <dbReference type="Proteomes" id="UP000214566"/>
    </source>
</evidence>
<dbReference type="PANTHER" id="PTHR30069:SF53">
    <property type="entry name" value="COLICIN I RECEPTOR-RELATED"/>
    <property type="match status" value="1"/>
</dbReference>
<dbReference type="Gene3D" id="2.170.130.10">
    <property type="entry name" value="TonB-dependent receptor, plug domain"/>
    <property type="match status" value="1"/>
</dbReference>
<feature type="domain" description="TonB-dependent receptor plug" evidence="16">
    <location>
        <begin position="165"/>
        <end position="268"/>
    </location>
</feature>
<dbReference type="Gene3D" id="2.40.170.20">
    <property type="entry name" value="TonB-dependent receptor, beta-barrel domain"/>
    <property type="match status" value="1"/>
</dbReference>
<accession>A0A238D7D6</accession>
<evidence type="ECO:0000259" key="16">
    <source>
        <dbReference type="Pfam" id="PF07715"/>
    </source>
</evidence>
<evidence type="ECO:0000256" key="1">
    <source>
        <dbReference type="ARBA" id="ARBA00004571"/>
    </source>
</evidence>
<organism evidence="17 18">
    <name type="scientific">Thiomonas delicata</name>
    <name type="common">Thiomonas cuprina</name>
    <dbReference type="NCBI Taxonomy" id="364030"/>
    <lineage>
        <taxon>Bacteria</taxon>
        <taxon>Pseudomonadati</taxon>
        <taxon>Pseudomonadota</taxon>
        <taxon>Betaproteobacteria</taxon>
        <taxon>Burkholderiales</taxon>
        <taxon>Thiomonas</taxon>
    </lineage>
</organism>
<dbReference type="InterPro" id="IPR012910">
    <property type="entry name" value="Plug_dom"/>
</dbReference>
<evidence type="ECO:0000256" key="6">
    <source>
        <dbReference type="ARBA" id="ARBA00022729"/>
    </source>
</evidence>
<dbReference type="PROSITE" id="PS52016">
    <property type="entry name" value="TONB_DEPENDENT_REC_3"/>
    <property type="match status" value="1"/>
</dbReference>
<evidence type="ECO:0000256" key="2">
    <source>
        <dbReference type="ARBA" id="ARBA00009810"/>
    </source>
</evidence>
<dbReference type="AlphaFoldDB" id="A0A238D7D6"/>
<proteinExistence type="inferred from homology"/>
<evidence type="ECO:0000259" key="15">
    <source>
        <dbReference type="Pfam" id="PF00593"/>
    </source>
</evidence>
<sequence length="734" mass="78901">MQGHWSSSQDGWEGASNGSTSPDTGQQAKTAALPGVRQTVRRDACRWRVLEVRVVSARGDAVFDFGRSRGGARQPLSLARSSMKTHRFTSQDVPSAGRIAGNRRFKQASTTAPLARRRPAPFFGAFALTMLAAGMAQAQTATGTTTLPPVVVSATGYPQPLSSALPSVSVITREQIDESGAQNLTTLLQQVAGLQVTSNGGPGQTGNVFVRGFGGPDVLVLLDGVPMNAQDATGSAYLNNFTTDQIQRVEIIRGNVSAIYGSGAIGGVVLITTRHGGKTPRASLSFTAGSRNTFTSSADASGQIGKTALQAGISRYTTQGISSQNPQQMGLPDAADGYRNTTMNGSIVQTLAPGQTLGLRAFRSDGKYTYSNATLSGETKQNLYQLFSDNQLTSDWTSHLSLSQQETTNDNAPVGNLSHYRTRVQQLLWRNVVQLMPGWTATAGADLQKQSIVGSYNYGPYYSGAFDNSRNARAVFAGIDGSFNGNSLQLNLRHDSIDGYSGQNTGYLGYGRELGGGFKAIASYATAFNAPPLGYLYDPNAGNPNLKPEKAHTVEAGLQWAQGVNVWRATLFQTKATEQWSYGKNFTFENIASARTRGLELTGRGAWNGWAYDTNLTLQQPVDLTQPGDPTLQRRARSVANIAVNHAVGSVLLGAAVHYSGPRWDFNYNVYPAQRVTLGSYTTVDLTASGQISPQWSWNARVQNLFDKKYQTAWGYNREPFGVFLGLTWRPLGT</sequence>
<feature type="region of interest" description="Disordered" evidence="14">
    <location>
        <begin position="1"/>
        <end position="36"/>
    </location>
</feature>
<keyword evidence="7" id="KW-0406">Ion transport</keyword>
<dbReference type="Pfam" id="PF07715">
    <property type="entry name" value="Plug"/>
    <property type="match status" value="1"/>
</dbReference>
<protein>
    <submittedName>
        <fullName evidence="17">Putative Porin</fullName>
    </submittedName>
</protein>
<dbReference type="InterPro" id="IPR000531">
    <property type="entry name" value="Beta-barrel_TonB"/>
</dbReference>
<evidence type="ECO:0000256" key="8">
    <source>
        <dbReference type="ARBA" id="ARBA00023077"/>
    </source>
</evidence>
<evidence type="ECO:0000256" key="11">
    <source>
        <dbReference type="ARBA" id="ARBA00023237"/>
    </source>
</evidence>
<dbReference type="PANTHER" id="PTHR30069">
    <property type="entry name" value="TONB-DEPENDENT OUTER MEMBRANE RECEPTOR"/>
    <property type="match status" value="1"/>
</dbReference>
<evidence type="ECO:0000256" key="9">
    <source>
        <dbReference type="ARBA" id="ARBA00023136"/>
    </source>
</evidence>
<evidence type="ECO:0000256" key="7">
    <source>
        <dbReference type="ARBA" id="ARBA00023065"/>
    </source>
</evidence>
<reference evidence="17 18" key="1">
    <citation type="submission" date="2016-06" db="EMBL/GenBank/DDBJ databases">
        <authorList>
            <person name="Kjaerup R.B."/>
            <person name="Dalgaard T.S."/>
            <person name="Juul-Madsen H.R."/>
        </authorList>
    </citation>
    <scope>NUCLEOTIDE SEQUENCE [LARGE SCALE GENOMIC DNA]</scope>
    <source>
        <strain evidence="17 18">DSM 16361</strain>
    </source>
</reference>
<dbReference type="CDD" id="cd01347">
    <property type="entry name" value="ligand_gated_channel"/>
    <property type="match status" value="1"/>
</dbReference>
<evidence type="ECO:0000256" key="12">
    <source>
        <dbReference type="PROSITE-ProRule" id="PRU01360"/>
    </source>
</evidence>
<evidence type="ECO:0000256" key="13">
    <source>
        <dbReference type="RuleBase" id="RU003357"/>
    </source>
</evidence>
<evidence type="ECO:0000256" key="5">
    <source>
        <dbReference type="ARBA" id="ARBA00022692"/>
    </source>
</evidence>
<dbReference type="InterPro" id="IPR037066">
    <property type="entry name" value="Plug_dom_sf"/>
</dbReference>
<keyword evidence="4 12" id="KW-1134">Transmembrane beta strand</keyword>
<keyword evidence="3 12" id="KW-0813">Transport</keyword>
<name>A0A238D7D6_THIDL</name>
<dbReference type="InterPro" id="IPR039426">
    <property type="entry name" value="TonB-dep_rcpt-like"/>
</dbReference>
<keyword evidence="10" id="KW-0675">Receptor</keyword>
<evidence type="ECO:0000256" key="3">
    <source>
        <dbReference type="ARBA" id="ARBA00022448"/>
    </source>
</evidence>
<dbReference type="InterPro" id="IPR036942">
    <property type="entry name" value="Beta-barrel_TonB_sf"/>
</dbReference>
<keyword evidence="9 12" id="KW-0472">Membrane</keyword>
<evidence type="ECO:0000313" key="17">
    <source>
        <dbReference type="EMBL" id="SBP89233.1"/>
    </source>
</evidence>
<keyword evidence="8 13" id="KW-0798">TonB box</keyword>
<dbReference type="GO" id="GO:0015889">
    <property type="term" value="P:cobalamin transport"/>
    <property type="evidence" value="ECO:0007669"/>
    <property type="project" value="TreeGrafter"/>
</dbReference>
<evidence type="ECO:0000256" key="14">
    <source>
        <dbReference type="SAM" id="MobiDB-lite"/>
    </source>
</evidence>
<comment type="similarity">
    <text evidence="2 12 13">Belongs to the TonB-dependent receptor family.</text>
</comment>
<dbReference type="Proteomes" id="UP000214566">
    <property type="component" value="Unassembled WGS sequence"/>
</dbReference>
<comment type="subcellular location">
    <subcellularLocation>
        <location evidence="1 12">Cell outer membrane</location>
        <topology evidence="1 12">Multi-pass membrane protein</topology>
    </subcellularLocation>
</comment>
<keyword evidence="6" id="KW-0732">Signal</keyword>
<feature type="compositionally biased region" description="Polar residues" evidence="14">
    <location>
        <begin position="1"/>
        <end position="29"/>
    </location>
</feature>
<keyword evidence="11 12" id="KW-0998">Cell outer membrane</keyword>
<dbReference type="EMBL" id="FLMQ01000056">
    <property type="protein sequence ID" value="SBP89233.1"/>
    <property type="molecule type" value="Genomic_DNA"/>
</dbReference>
<evidence type="ECO:0000256" key="4">
    <source>
        <dbReference type="ARBA" id="ARBA00022452"/>
    </source>
</evidence>
<dbReference type="GO" id="GO:0006811">
    <property type="term" value="P:monoatomic ion transport"/>
    <property type="evidence" value="ECO:0007669"/>
    <property type="project" value="UniProtKB-KW"/>
</dbReference>
<dbReference type="SUPFAM" id="SSF56935">
    <property type="entry name" value="Porins"/>
    <property type="match status" value="1"/>
</dbReference>
<dbReference type="Pfam" id="PF00593">
    <property type="entry name" value="TonB_dep_Rec_b-barrel"/>
    <property type="match status" value="1"/>
</dbReference>